<keyword evidence="1" id="KW-0813">Transport</keyword>
<dbReference type="SUPFAM" id="SSF52540">
    <property type="entry name" value="P-loop containing nucleoside triphosphate hydrolases"/>
    <property type="match status" value="1"/>
</dbReference>
<gene>
    <name evidence="5" type="ORF">GCM10010913_38860</name>
</gene>
<evidence type="ECO:0000256" key="1">
    <source>
        <dbReference type="ARBA" id="ARBA00022448"/>
    </source>
</evidence>
<accession>A0ABQ1W4E5</accession>
<sequence length="229" mass="25750">MSTVSLQQVFKNYELGKTSVPALRGIDLEIQEGDFVTMAGASGSGKSTLLNLIGCLDHPTTGEVWIGDTRVSKLDDKQLNETRLRQIGFVFQSFNLIPVLNVYENVELPLLIMKEISKKERKQRINYFLKAVGLSAFADRKPSELSGGQRQRVAVARALVTKPRIVLADEPTANLDSKTGIEIIDLMQQINEHEKTTFIFSTHDPKVMQRANRIFHLIDGKIEKVENIR</sequence>
<comment type="caution">
    <text evidence="5">The sequence shown here is derived from an EMBL/GenBank/DDBJ whole genome shotgun (WGS) entry which is preliminary data.</text>
</comment>
<dbReference type="InterPro" id="IPR003593">
    <property type="entry name" value="AAA+_ATPase"/>
</dbReference>
<dbReference type="PANTHER" id="PTHR24220">
    <property type="entry name" value="IMPORT ATP-BINDING PROTEIN"/>
    <property type="match status" value="1"/>
</dbReference>
<dbReference type="EMBL" id="BMIW01000036">
    <property type="protein sequence ID" value="GGG13291.1"/>
    <property type="molecule type" value="Genomic_DNA"/>
</dbReference>
<evidence type="ECO:0000259" key="4">
    <source>
        <dbReference type="PROSITE" id="PS50893"/>
    </source>
</evidence>
<evidence type="ECO:0000313" key="5">
    <source>
        <dbReference type="EMBL" id="GGG13291.1"/>
    </source>
</evidence>
<dbReference type="RefSeq" id="WP_120462872.1">
    <property type="nucleotide sequence ID" value="NZ_BMIW01000036.1"/>
</dbReference>
<proteinExistence type="predicted"/>
<evidence type="ECO:0000256" key="2">
    <source>
        <dbReference type="ARBA" id="ARBA00022741"/>
    </source>
</evidence>
<dbReference type="SMART" id="SM00382">
    <property type="entry name" value="AAA"/>
    <property type="match status" value="1"/>
</dbReference>
<evidence type="ECO:0000256" key="3">
    <source>
        <dbReference type="ARBA" id="ARBA00022840"/>
    </source>
</evidence>
<dbReference type="InterPro" id="IPR017911">
    <property type="entry name" value="MacB-like_ATP-bd"/>
</dbReference>
<dbReference type="PROSITE" id="PS50893">
    <property type="entry name" value="ABC_TRANSPORTER_2"/>
    <property type="match status" value="1"/>
</dbReference>
<dbReference type="CDD" id="cd03255">
    <property type="entry name" value="ABC_MJ0796_LolCDE_FtsE"/>
    <property type="match status" value="1"/>
</dbReference>
<dbReference type="InterPro" id="IPR017871">
    <property type="entry name" value="ABC_transporter-like_CS"/>
</dbReference>
<dbReference type="PANTHER" id="PTHR24220:SF86">
    <property type="entry name" value="ABC TRANSPORTER ABCH.1"/>
    <property type="match status" value="1"/>
</dbReference>
<dbReference type="InterPro" id="IPR015854">
    <property type="entry name" value="ABC_transpr_LolD-like"/>
</dbReference>
<reference evidence="6" key="1">
    <citation type="journal article" date="2019" name="Int. J. Syst. Evol. Microbiol.">
        <title>The Global Catalogue of Microorganisms (GCM) 10K type strain sequencing project: providing services to taxonomists for standard genome sequencing and annotation.</title>
        <authorList>
            <consortium name="The Broad Institute Genomics Platform"/>
            <consortium name="The Broad Institute Genome Sequencing Center for Infectious Disease"/>
            <person name="Wu L."/>
            <person name="Ma J."/>
        </authorList>
    </citation>
    <scope>NUCLEOTIDE SEQUENCE [LARGE SCALE GENOMIC DNA]</scope>
    <source>
        <strain evidence="6">CGMCC 1.15420</strain>
    </source>
</reference>
<dbReference type="Gene3D" id="3.40.50.300">
    <property type="entry name" value="P-loop containing nucleotide triphosphate hydrolases"/>
    <property type="match status" value="1"/>
</dbReference>
<dbReference type="GO" id="GO:0005524">
    <property type="term" value="F:ATP binding"/>
    <property type="evidence" value="ECO:0007669"/>
    <property type="project" value="UniProtKB-KW"/>
</dbReference>
<keyword evidence="2" id="KW-0547">Nucleotide-binding</keyword>
<protein>
    <submittedName>
        <fullName evidence="5">ABC transporter ATP-binding protein</fullName>
    </submittedName>
</protein>
<dbReference type="Pfam" id="PF00005">
    <property type="entry name" value="ABC_tran"/>
    <property type="match status" value="1"/>
</dbReference>
<dbReference type="Proteomes" id="UP000608420">
    <property type="component" value="Unassembled WGS sequence"/>
</dbReference>
<dbReference type="InterPro" id="IPR003439">
    <property type="entry name" value="ABC_transporter-like_ATP-bd"/>
</dbReference>
<keyword evidence="3 5" id="KW-0067">ATP-binding</keyword>
<feature type="domain" description="ABC transporter" evidence="4">
    <location>
        <begin position="4"/>
        <end position="228"/>
    </location>
</feature>
<dbReference type="PROSITE" id="PS00211">
    <property type="entry name" value="ABC_TRANSPORTER_1"/>
    <property type="match status" value="1"/>
</dbReference>
<dbReference type="InterPro" id="IPR027417">
    <property type="entry name" value="P-loop_NTPase"/>
</dbReference>
<keyword evidence="6" id="KW-1185">Reference proteome</keyword>
<organism evidence="5 6">
    <name type="scientific">Paenibacillus aceti</name>
    <dbReference type="NCBI Taxonomy" id="1820010"/>
    <lineage>
        <taxon>Bacteria</taxon>
        <taxon>Bacillati</taxon>
        <taxon>Bacillota</taxon>
        <taxon>Bacilli</taxon>
        <taxon>Bacillales</taxon>
        <taxon>Paenibacillaceae</taxon>
        <taxon>Paenibacillus</taxon>
    </lineage>
</organism>
<evidence type="ECO:0000313" key="6">
    <source>
        <dbReference type="Proteomes" id="UP000608420"/>
    </source>
</evidence>
<name>A0ABQ1W4E5_9BACL</name>